<keyword evidence="1" id="KW-1133">Transmembrane helix</keyword>
<feature type="transmembrane region" description="Helical" evidence="1">
    <location>
        <begin position="32"/>
        <end position="53"/>
    </location>
</feature>
<gene>
    <name evidence="2" type="ORF">LCGC14_1686450</name>
</gene>
<sequence length="56" mass="6322">FLKTIAPFAITAAAGIILWKIALIGVATWQKIIIGVGWIKFLIQMFNILNYVLEKF</sequence>
<keyword evidence="1" id="KW-0472">Membrane</keyword>
<feature type="non-terminal residue" evidence="2">
    <location>
        <position position="1"/>
    </location>
</feature>
<accession>A0A0F9I9L0</accession>
<organism evidence="2">
    <name type="scientific">marine sediment metagenome</name>
    <dbReference type="NCBI Taxonomy" id="412755"/>
    <lineage>
        <taxon>unclassified sequences</taxon>
        <taxon>metagenomes</taxon>
        <taxon>ecological metagenomes</taxon>
    </lineage>
</organism>
<reference evidence="2" key="1">
    <citation type="journal article" date="2015" name="Nature">
        <title>Complex archaea that bridge the gap between prokaryotes and eukaryotes.</title>
        <authorList>
            <person name="Spang A."/>
            <person name="Saw J.H."/>
            <person name="Jorgensen S.L."/>
            <person name="Zaremba-Niedzwiedzka K."/>
            <person name="Martijn J."/>
            <person name="Lind A.E."/>
            <person name="van Eijk R."/>
            <person name="Schleper C."/>
            <person name="Guy L."/>
            <person name="Ettema T.J."/>
        </authorList>
    </citation>
    <scope>NUCLEOTIDE SEQUENCE</scope>
</reference>
<feature type="transmembrane region" description="Helical" evidence="1">
    <location>
        <begin position="7"/>
        <end position="26"/>
    </location>
</feature>
<keyword evidence="1" id="KW-0812">Transmembrane</keyword>
<dbReference type="AlphaFoldDB" id="A0A0F9I9L0"/>
<protein>
    <submittedName>
        <fullName evidence="2">Uncharacterized protein</fullName>
    </submittedName>
</protein>
<dbReference type="EMBL" id="LAZR01014689">
    <property type="protein sequence ID" value="KKM16374.1"/>
    <property type="molecule type" value="Genomic_DNA"/>
</dbReference>
<evidence type="ECO:0000256" key="1">
    <source>
        <dbReference type="SAM" id="Phobius"/>
    </source>
</evidence>
<evidence type="ECO:0000313" key="2">
    <source>
        <dbReference type="EMBL" id="KKM16374.1"/>
    </source>
</evidence>
<name>A0A0F9I9L0_9ZZZZ</name>
<comment type="caution">
    <text evidence="2">The sequence shown here is derived from an EMBL/GenBank/DDBJ whole genome shotgun (WGS) entry which is preliminary data.</text>
</comment>
<proteinExistence type="predicted"/>